<dbReference type="HOGENOM" id="CLU_042042_3_0_9"/>
<evidence type="ECO:0000259" key="13">
    <source>
        <dbReference type="Pfam" id="PF01180"/>
    </source>
</evidence>
<evidence type="ECO:0000256" key="4">
    <source>
        <dbReference type="ARBA" id="ARBA00004725"/>
    </source>
</evidence>
<dbReference type="InterPro" id="IPR001295">
    <property type="entry name" value="Dihydroorotate_DH_CS"/>
</dbReference>
<dbReference type="GO" id="GO:0044205">
    <property type="term" value="P:'de novo' UMP biosynthetic process"/>
    <property type="evidence" value="ECO:0007669"/>
    <property type="project" value="UniProtKB-UniRule"/>
</dbReference>
<comment type="pathway">
    <text evidence="4 12">Pyrimidine metabolism; UMP biosynthesis via de novo pathway.</text>
</comment>
<gene>
    <name evidence="14" type="primary">pyrDa</name>
    <name evidence="12" type="synonym">pyrD</name>
    <name evidence="14" type="ordered locus">stu1207</name>
</gene>
<dbReference type="PANTHER" id="PTHR48109">
    <property type="entry name" value="DIHYDROOROTATE DEHYDROGENASE (QUINONE), MITOCHONDRIAL-RELATED"/>
    <property type="match status" value="1"/>
</dbReference>
<evidence type="ECO:0000256" key="10">
    <source>
        <dbReference type="ARBA" id="ARBA00022975"/>
    </source>
</evidence>
<keyword evidence="8 12" id="KW-0285">Flavoprotein</keyword>
<evidence type="ECO:0000256" key="11">
    <source>
        <dbReference type="ARBA" id="ARBA00023002"/>
    </source>
</evidence>
<dbReference type="GO" id="GO:1990663">
    <property type="term" value="F:dihydroorotate dehydrogenase (fumarate) activity"/>
    <property type="evidence" value="ECO:0007669"/>
    <property type="project" value="UniProtKB-EC"/>
</dbReference>
<feature type="binding site" evidence="12">
    <location>
        <position position="180"/>
    </location>
    <ligand>
        <name>FMN</name>
        <dbReference type="ChEBI" id="CHEBI:58210"/>
    </ligand>
</feature>
<feature type="binding site" evidence="12">
    <location>
        <position position="143"/>
    </location>
    <ligand>
        <name>substrate</name>
    </ligand>
</feature>
<dbReference type="InterPro" id="IPR012135">
    <property type="entry name" value="Dihydroorotate_DH_1_2"/>
</dbReference>
<dbReference type="EMBL" id="CP000023">
    <property type="protein sequence ID" value="AAV60841.1"/>
    <property type="molecule type" value="Genomic_DNA"/>
</dbReference>
<dbReference type="EC" id="1.3.-.-" evidence="12"/>
<comment type="subunit">
    <text evidence="6">Homodimer.</text>
</comment>
<dbReference type="SUPFAM" id="SSF51395">
    <property type="entry name" value="FMN-linked oxidoreductases"/>
    <property type="match status" value="1"/>
</dbReference>
<dbReference type="CDD" id="cd04741">
    <property type="entry name" value="DHOD_1A_like"/>
    <property type="match status" value="1"/>
</dbReference>
<feature type="binding site" evidence="12">
    <location>
        <begin position="209"/>
        <end position="210"/>
    </location>
    <ligand>
        <name>substrate</name>
    </ligand>
</feature>
<accession>Q5M402</accession>
<evidence type="ECO:0000256" key="6">
    <source>
        <dbReference type="ARBA" id="ARBA00011738"/>
    </source>
</evidence>
<dbReference type="eggNOG" id="COG0167">
    <property type="taxonomic scope" value="Bacteria"/>
</dbReference>
<dbReference type="KEGG" id="stl:stu1207"/>
<evidence type="ECO:0000256" key="2">
    <source>
        <dbReference type="ARBA" id="ARBA00002934"/>
    </source>
</evidence>
<dbReference type="AlphaFoldDB" id="Q5M402"/>
<comment type="similarity">
    <text evidence="5 12">Belongs to the dihydroorotate dehydrogenase family. Type 1 subfamily.</text>
</comment>
<dbReference type="NCBIfam" id="NF002702">
    <property type="entry name" value="PRK02506.1"/>
    <property type="match status" value="1"/>
</dbReference>
<keyword evidence="9 12" id="KW-0288">FMN</keyword>
<dbReference type="Gene3D" id="3.20.20.70">
    <property type="entry name" value="Aldolase class I"/>
    <property type="match status" value="1"/>
</dbReference>
<proteinExistence type="inferred from homology"/>
<dbReference type="PANTHER" id="PTHR48109:SF1">
    <property type="entry name" value="DIHYDROOROTATE DEHYDROGENASE (FUMARATE)"/>
    <property type="match status" value="1"/>
</dbReference>
<reference evidence="14 15" key="1">
    <citation type="journal article" date="2004" name="Nat. Biotechnol.">
        <title>Complete sequence and comparative genome analysis of the dairy bacterium Streptococcus thermophilus.</title>
        <authorList>
            <person name="Bolotin A."/>
            <person name="Quinquis B."/>
            <person name="Renault P."/>
            <person name="Sorokin A."/>
            <person name="Ehrlich S.D."/>
            <person name="Kulakauskas S."/>
            <person name="Lapidus A."/>
            <person name="Goltsman E."/>
            <person name="Mazur M."/>
            <person name="Pusch G.D."/>
            <person name="Fonstein M."/>
            <person name="Overbeek R."/>
            <person name="Kyprides N."/>
            <person name="Purnelle B."/>
            <person name="Prozzi D."/>
            <person name="Ngui K."/>
            <person name="Masuy D."/>
            <person name="Hancy F."/>
            <person name="Burteau S."/>
            <person name="Boutry M."/>
            <person name="Delcour J."/>
            <person name="Goffeau A."/>
            <person name="Hols P."/>
        </authorList>
    </citation>
    <scope>NUCLEOTIDE SEQUENCE [LARGE SCALE GENOMIC DNA]</scope>
    <source>
        <strain evidence="15">ATCC BAA-250 / LMG 18311</strain>
    </source>
</reference>
<comment type="catalytic activity">
    <reaction evidence="12">
        <text>(S)-dihydroorotate + A = orotate + AH2</text>
        <dbReference type="Rhea" id="RHEA:18073"/>
        <dbReference type="ChEBI" id="CHEBI:13193"/>
        <dbReference type="ChEBI" id="CHEBI:17499"/>
        <dbReference type="ChEBI" id="CHEBI:30839"/>
        <dbReference type="ChEBI" id="CHEBI:30864"/>
    </reaction>
</comment>
<feature type="binding site" evidence="12">
    <location>
        <position position="60"/>
    </location>
    <ligand>
        <name>substrate</name>
    </ligand>
</feature>
<keyword evidence="11 12" id="KW-0560">Oxidoreductase</keyword>
<evidence type="ECO:0000256" key="12">
    <source>
        <dbReference type="HAMAP-Rule" id="MF_00224"/>
    </source>
</evidence>
<dbReference type="InterPro" id="IPR033886">
    <property type="entry name" value="DHOD_1A"/>
</dbReference>
<feature type="binding site" evidence="12">
    <location>
        <position position="143"/>
    </location>
    <ligand>
        <name>FMN</name>
        <dbReference type="ChEBI" id="CHEBI:58210"/>
    </ligand>
</feature>
<dbReference type="Proteomes" id="UP000001170">
    <property type="component" value="Chromosome"/>
</dbReference>
<evidence type="ECO:0000256" key="7">
    <source>
        <dbReference type="ARBA" id="ARBA00022490"/>
    </source>
</evidence>
<evidence type="ECO:0000256" key="1">
    <source>
        <dbReference type="ARBA" id="ARBA00001694"/>
    </source>
</evidence>
<evidence type="ECO:0000256" key="3">
    <source>
        <dbReference type="ARBA" id="ARBA00004496"/>
    </source>
</evidence>
<dbReference type="InterPro" id="IPR013785">
    <property type="entry name" value="Aldolase_TIM"/>
</dbReference>
<feature type="active site" description="Nucleophile" evidence="12">
    <location>
        <position position="146"/>
    </location>
</feature>
<organism evidence="14 15">
    <name type="scientific">Streptococcus thermophilus (strain ATCC BAA-250 / LMG 18311)</name>
    <dbReference type="NCBI Taxonomy" id="264199"/>
    <lineage>
        <taxon>Bacteria</taxon>
        <taxon>Bacillati</taxon>
        <taxon>Bacillota</taxon>
        <taxon>Bacilli</taxon>
        <taxon>Lactobacillales</taxon>
        <taxon>Streptococcaceae</taxon>
        <taxon>Streptococcus</taxon>
    </lineage>
</organism>
<feature type="binding site" evidence="12">
    <location>
        <position position="235"/>
    </location>
    <ligand>
        <name>FMN</name>
        <dbReference type="ChEBI" id="CHEBI:58210"/>
    </ligand>
</feature>
<feature type="binding site" evidence="12">
    <location>
        <position position="208"/>
    </location>
    <ligand>
        <name>FMN</name>
        <dbReference type="ChEBI" id="CHEBI:58210"/>
    </ligand>
</feature>
<dbReference type="HAMAP" id="MF_00224">
    <property type="entry name" value="DHO_dh_type1"/>
    <property type="match status" value="1"/>
</dbReference>
<comment type="cofactor">
    <cofactor evidence="12">
        <name>FMN</name>
        <dbReference type="ChEBI" id="CHEBI:58210"/>
    </cofactor>
    <text evidence="12">Binds 1 FMN per subunit.</text>
</comment>
<evidence type="ECO:0000256" key="5">
    <source>
        <dbReference type="ARBA" id="ARBA00008008"/>
    </source>
</evidence>
<dbReference type="PROSITE" id="PS00912">
    <property type="entry name" value="DHODEHASE_2"/>
    <property type="match status" value="1"/>
</dbReference>
<name>Q5M402_STRT2</name>
<dbReference type="FunFam" id="3.20.20.70:FF:000027">
    <property type="entry name" value="Dihydropyrimidine dehydrogenase [NADP(+)]"/>
    <property type="match status" value="1"/>
</dbReference>
<dbReference type="InterPro" id="IPR005720">
    <property type="entry name" value="Dihydroorotate_DH_cat"/>
</dbReference>
<feature type="binding site" evidence="12">
    <location>
        <begin position="60"/>
        <end position="61"/>
    </location>
    <ligand>
        <name>FMN</name>
        <dbReference type="ChEBI" id="CHEBI:58210"/>
    </ligand>
</feature>
<keyword evidence="15" id="KW-1185">Reference proteome</keyword>
<comment type="subcellular location">
    <subcellularLocation>
        <location evidence="3 12">Cytoplasm</location>
    </subcellularLocation>
</comment>
<dbReference type="STRING" id="264199.stu1207"/>
<dbReference type="PIRSF" id="PIRSF000164">
    <property type="entry name" value="DHO_oxidase"/>
    <property type="match status" value="1"/>
</dbReference>
<dbReference type="GO" id="GO:0005737">
    <property type="term" value="C:cytoplasm"/>
    <property type="evidence" value="ECO:0007669"/>
    <property type="project" value="UniProtKB-SubCell"/>
</dbReference>
<feature type="binding site" evidence="12">
    <location>
        <begin position="84"/>
        <end position="88"/>
    </location>
    <ligand>
        <name>substrate</name>
    </ligand>
</feature>
<evidence type="ECO:0000256" key="9">
    <source>
        <dbReference type="ARBA" id="ARBA00022643"/>
    </source>
</evidence>
<keyword evidence="10 12" id="KW-0665">Pyrimidine biosynthesis</keyword>
<evidence type="ECO:0000313" key="15">
    <source>
        <dbReference type="Proteomes" id="UP000001170"/>
    </source>
</evidence>
<evidence type="ECO:0000256" key="8">
    <source>
        <dbReference type="ARBA" id="ARBA00022630"/>
    </source>
</evidence>
<dbReference type="GO" id="GO:0006207">
    <property type="term" value="P:'de novo' pyrimidine nucleobase biosynthetic process"/>
    <property type="evidence" value="ECO:0007669"/>
    <property type="project" value="InterPro"/>
</dbReference>
<feature type="binding site" evidence="12">
    <location>
        <begin position="285"/>
        <end position="286"/>
    </location>
    <ligand>
        <name>FMN</name>
        <dbReference type="ChEBI" id="CHEBI:58210"/>
    </ligand>
</feature>
<comment type="function">
    <text evidence="2">Catalyzes the conversion of dihydroorotate to orotate with fumarate as the electron acceptor.</text>
</comment>
<comment type="caution">
    <text evidence="12">Lacks conserved residue(s) required for the propagation of feature annotation.</text>
</comment>
<evidence type="ECO:0000313" key="14">
    <source>
        <dbReference type="EMBL" id="AAV60841.1"/>
    </source>
</evidence>
<feature type="binding site" evidence="12">
    <location>
        <begin position="263"/>
        <end position="264"/>
    </location>
    <ligand>
        <name>FMN</name>
        <dbReference type="ChEBI" id="CHEBI:58210"/>
    </ligand>
</feature>
<feature type="domain" description="Dihydroorotate dehydrogenase catalytic" evidence="13">
    <location>
        <begin position="20"/>
        <end position="307"/>
    </location>
</feature>
<dbReference type="UniPathway" id="UPA00070"/>
<dbReference type="Pfam" id="PF01180">
    <property type="entry name" value="DHO_dh"/>
    <property type="match status" value="1"/>
</dbReference>
<dbReference type="InterPro" id="IPR050074">
    <property type="entry name" value="DHO_dehydrogenase"/>
</dbReference>
<protein>
    <recommendedName>
        <fullName evidence="12">Dihydroorotate dehydrogenase</fullName>
        <shortName evidence="12">DHOD</shortName>
        <shortName evidence="12">DHODase</shortName>
        <shortName evidence="12">DHOdehase</shortName>
        <ecNumber evidence="12">1.3.-.-</ecNumber>
    </recommendedName>
</protein>
<dbReference type="InterPro" id="IPR024920">
    <property type="entry name" value="Dihydroorotate_DH_1"/>
</dbReference>
<keyword evidence="7 12" id="KW-0963">Cytoplasm</keyword>
<comment type="catalytic activity">
    <reaction evidence="1">
        <text>(S)-dihydroorotate + fumarate = orotate + succinate</text>
        <dbReference type="Rhea" id="RHEA:30059"/>
        <dbReference type="ChEBI" id="CHEBI:29806"/>
        <dbReference type="ChEBI" id="CHEBI:30031"/>
        <dbReference type="ChEBI" id="CHEBI:30839"/>
        <dbReference type="ChEBI" id="CHEBI:30864"/>
        <dbReference type="EC" id="1.3.98.1"/>
    </reaction>
</comment>
<sequence length="327" mass="36216">MKIVTFYFVILKEDLMVSTATKVGNFTFDNCLMNAAGVYCMTKEELAEVEASAAGSFVTKTGTLEARPGNPEPRYVNVPLGSINSMGLPNNGFEYYLDYVIELQNQPNTKNHFLSVVGLSPEETHTILKKVQKSDYEGLVELNLSCPNVPGKPQIAYDFETTTDILTEVFSYFTKPLGVKLPPYFDIVHFDQAAAVFNQFPLVFVNCVNSIGNGLYIEDESVVIKPKNGFGGIGGDYIKPTALANVHAFYQRLKPEIQIIGTGGVKSGRDAFEHILCGASMVQVGTALQKEGVTIFDRITKELKEIMAKKGYETLEDFRGKLHYIDR</sequence>